<gene>
    <name evidence="1" type="ORF">CgunFtcFv8_009119</name>
</gene>
<protein>
    <submittedName>
        <fullName evidence="1">Uncharacterized protein</fullName>
    </submittedName>
</protein>
<proteinExistence type="predicted"/>
<evidence type="ECO:0000313" key="1">
    <source>
        <dbReference type="EMBL" id="KAK5914698.1"/>
    </source>
</evidence>
<dbReference type="Proteomes" id="UP001331515">
    <property type="component" value="Unassembled WGS sequence"/>
</dbReference>
<name>A0AAN8DBJ4_CHAGU</name>
<evidence type="ECO:0000313" key="2">
    <source>
        <dbReference type="Proteomes" id="UP001331515"/>
    </source>
</evidence>
<sequence>MKTIKALTLQDFAVSGSDPLPVFTLKRLVLKSPPSGPRALISASHLQSNALDPRCSLWMALFVGHLQGLFGRTRELEGLIPNPAGRAEK</sequence>
<accession>A0AAN8DBJ4</accession>
<organism evidence="1 2">
    <name type="scientific">Champsocephalus gunnari</name>
    <name type="common">Mackerel icefish</name>
    <dbReference type="NCBI Taxonomy" id="52237"/>
    <lineage>
        <taxon>Eukaryota</taxon>
        <taxon>Metazoa</taxon>
        <taxon>Chordata</taxon>
        <taxon>Craniata</taxon>
        <taxon>Vertebrata</taxon>
        <taxon>Euteleostomi</taxon>
        <taxon>Actinopterygii</taxon>
        <taxon>Neopterygii</taxon>
        <taxon>Teleostei</taxon>
        <taxon>Neoteleostei</taxon>
        <taxon>Acanthomorphata</taxon>
        <taxon>Eupercaria</taxon>
        <taxon>Perciformes</taxon>
        <taxon>Notothenioidei</taxon>
        <taxon>Channichthyidae</taxon>
        <taxon>Champsocephalus</taxon>
    </lineage>
</organism>
<keyword evidence="2" id="KW-1185">Reference proteome</keyword>
<dbReference type="AlphaFoldDB" id="A0AAN8DBJ4"/>
<dbReference type="EMBL" id="JAURVH010001527">
    <property type="protein sequence ID" value="KAK5914698.1"/>
    <property type="molecule type" value="Genomic_DNA"/>
</dbReference>
<reference evidence="1 2" key="1">
    <citation type="journal article" date="2023" name="Mol. Biol. Evol.">
        <title>Genomics of Secondarily Temperate Adaptation in the Only Non-Antarctic Icefish.</title>
        <authorList>
            <person name="Rivera-Colon A.G."/>
            <person name="Rayamajhi N."/>
            <person name="Minhas B.F."/>
            <person name="Madrigal G."/>
            <person name="Bilyk K.T."/>
            <person name="Yoon V."/>
            <person name="Hune M."/>
            <person name="Gregory S."/>
            <person name="Cheng C.H.C."/>
            <person name="Catchen J.M."/>
        </authorList>
    </citation>
    <scope>NUCLEOTIDE SEQUENCE [LARGE SCALE GENOMIC DNA]</scope>
    <source>
        <tissue evidence="1">White muscle</tissue>
    </source>
</reference>
<comment type="caution">
    <text evidence="1">The sequence shown here is derived from an EMBL/GenBank/DDBJ whole genome shotgun (WGS) entry which is preliminary data.</text>
</comment>